<evidence type="ECO:0000313" key="2">
    <source>
        <dbReference type="Proteomes" id="UP000597762"/>
    </source>
</evidence>
<gene>
    <name evidence="1" type="ORF">SPHA_14102</name>
</gene>
<evidence type="ECO:0000313" key="1">
    <source>
        <dbReference type="EMBL" id="CAE1176309.1"/>
    </source>
</evidence>
<keyword evidence="2" id="KW-1185">Reference proteome</keyword>
<reference evidence="1" key="1">
    <citation type="submission" date="2021-01" db="EMBL/GenBank/DDBJ databases">
        <authorList>
            <person name="Li R."/>
            <person name="Bekaert M."/>
        </authorList>
    </citation>
    <scope>NUCLEOTIDE SEQUENCE</scope>
    <source>
        <strain evidence="1">Farmed</strain>
    </source>
</reference>
<accession>A0A812BCF1</accession>
<protein>
    <submittedName>
        <fullName evidence="1">Uncharacterized protein</fullName>
    </submittedName>
</protein>
<sequence>MNTFFCPFQTSIFFFPIPTTPMIKVKWNVVKTKRDQEISWNKMENSQWFLIVPVVIFSSFFHVSLAVSTDALVLKPLNGTAFAEIGKSFSFQCLFKKIGYLTWFHYSIVLATCENCQSPCEVNRKNNPWENNVKVTCDRKNMRSILTIFNLTRLDHTDYITCQTNGKYIKKNLLVGRYSKKLHPQNYSQVPVIHQDFSLVCNMDNSTFPIAKWFNQQGQIIAYFIRCFAVHEGSINPKYVSPASGRNLTCNRKDNTSTLTISPVEMSLDGTSVGCFVESRGNLYLYTFTVHVPVETVEIQPFNNTDLFEGTEKSFVSGKFFKSKSVLKLTLHRSFKTILCKATVANLPWVESANMELDVTPDNKAYIIIITCLLLNEKTKKLDVQM</sequence>
<organism evidence="1 2">
    <name type="scientific">Acanthosepion pharaonis</name>
    <name type="common">Pharaoh cuttlefish</name>
    <name type="synonym">Sepia pharaonis</name>
    <dbReference type="NCBI Taxonomy" id="158019"/>
    <lineage>
        <taxon>Eukaryota</taxon>
        <taxon>Metazoa</taxon>
        <taxon>Spiralia</taxon>
        <taxon>Lophotrochozoa</taxon>
        <taxon>Mollusca</taxon>
        <taxon>Cephalopoda</taxon>
        <taxon>Coleoidea</taxon>
        <taxon>Decapodiformes</taxon>
        <taxon>Sepiida</taxon>
        <taxon>Sepiina</taxon>
        <taxon>Sepiidae</taxon>
        <taxon>Acanthosepion</taxon>
    </lineage>
</organism>
<comment type="caution">
    <text evidence="1">The sequence shown here is derived from an EMBL/GenBank/DDBJ whole genome shotgun (WGS) entry which is preliminary data.</text>
</comment>
<proteinExistence type="predicted"/>
<dbReference type="AlphaFoldDB" id="A0A812BCF1"/>
<name>A0A812BCF1_ACAPH</name>
<dbReference type="Proteomes" id="UP000597762">
    <property type="component" value="Unassembled WGS sequence"/>
</dbReference>
<dbReference type="EMBL" id="CAHIKZ030000479">
    <property type="protein sequence ID" value="CAE1176309.1"/>
    <property type="molecule type" value="Genomic_DNA"/>
</dbReference>